<dbReference type="PANTHER" id="PTHR47623">
    <property type="entry name" value="OS09G0287300 PROTEIN"/>
    <property type="match status" value="1"/>
</dbReference>
<accession>A0A2A4WYR1</accession>
<evidence type="ECO:0000313" key="2">
    <source>
        <dbReference type="Proteomes" id="UP000218767"/>
    </source>
</evidence>
<dbReference type="InterPro" id="IPR029033">
    <property type="entry name" value="His_PPase_superfam"/>
</dbReference>
<gene>
    <name evidence="1" type="ORF">COB20_13040</name>
</gene>
<dbReference type="Pfam" id="PF00300">
    <property type="entry name" value="His_Phos_1"/>
    <property type="match status" value="1"/>
</dbReference>
<dbReference type="InterPro" id="IPR013078">
    <property type="entry name" value="His_Pase_superF_clade-1"/>
</dbReference>
<sequence>MKTLYLLRHAKSSWDNPDLKDFERPLANRGINDLPVMAERFKARNGHVGCIICSPAVRTKTTAKMFAKEIGFPRDEIGSNPELYFAGSNMFLKAASLLDDECEAAMLVGHNPAITDFVNEMASGYIDNIPTCGLVQLMLPIDAWSEIEFSSADLVEFDYPKKLSRNQ</sequence>
<dbReference type="Gene3D" id="3.40.50.1240">
    <property type="entry name" value="Phosphoglycerate mutase-like"/>
    <property type="match status" value="1"/>
</dbReference>
<dbReference type="Proteomes" id="UP000218767">
    <property type="component" value="Unassembled WGS sequence"/>
</dbReference>
<comment type="caution">
    <text evidence="1">The sequence shown here is derived from an EMBL/GenBank/DDBJ whole genome shotgun (WGS) entry which is preliminary data.</text>
</comment>
<dbReference type="EMBL" id="NVUL01000076">
    <property type="protein sequence ID" value="PCI75384.1"/>
    <property type="molecule type" value="Genomic_DNA"/>
</dbReference>
<dbReference type="PANTHER" id="PTHR47623:SF1">
    <property type="entry name" value="OS09G0287300 PROTEIN"/>
    <property type="match status" value="1"/>
</dbReference>
<reference evidence="2" key="1">
    <citation type="submission" date="2017-08" db="EMBL/GenBank/DDBJ databases">
        <title>A dynamic microbial community with high functional redundancy inhabits the cold, oxic subseafloor aquifer.</title>
        <authorList>
            <person name="Tully B.J."/>
            <person name="Wheat C.G."/>
            <person name="Glazer B.T."/>
            <person name="Huber J.A."/>
        </authorList>
    </citation>
    <scope>NUCLEOTIDE SEQUENCE [LARGE SCALE GENOMIC DNA]</scope>
</reference>
<name>A0A2A4WYR1_9GAMM</name>
<evidence type="ECO:0000313" key="1">
    <source>
        <dbReference type="EMBL" id="PCI75384.1"/>
    </source>
</evidence>
<dbReference type="AlphaFoldDB" id="A0A2A4WYR1"/>
<proteinExistence type="predicted"/>
<dbReference type="CDD" id="cd07067">
    <property type="entry name" value="HP_PGM_like"/>
    <property type="match status" value="1"/>
</dbReference>
<dbReference type="SUPFAM" id="SSF53254">
    <property type="entry name" value="Phosphoglycerate mutase-like"/>
    <property type="match status" value="1"/>
</dbReference>
<organism evidence="1 2">
    <name type="scientific">SAR86 cluster bacterium</name>
    <dbReference type="NCBI Taxonomy" id="2030880"/>
    <lineage>
        <taxon>Bacteria</taxon>
        <taxon>Pseudomonadati</taxon>
        <taxon>Pseudomonadota</taxon>
        <taxon>Gammaproteobacteria</taxon>
        <taxon>SAR86 cluster</taxon>
    </lineage>
</organism>
<protein>
    <submittedName>
        <fullName evidence="1">Phosphohistidine phosphatase</fullName>
    </submittedName>
</protein>